<name>A0A7J9L0G6_GOSSC</name>
<evidence type="ECO:0000256" key="1">
    <source>
        <dbReference type="SAM" id="MobiDB-lite"/>
    </source>
</evidence>
<feature type="non-terminal residue" evidence="2">
    <location>
        <position position="89"/>
    </location>
</feature>
<sequence length="89" mass="9726">MDEGKSKRIISRFRKEFPVSEDYQRTQIRAKFYNGILHLVMPKQIIPTISAPAGGGGDENNDVAKSLSIRSTTEGESGLLVGSLETTSV</sequence>
<feature type="region of interest" description="Disordered" evidence="1">
    <location>
        <begin position="50"/>
        <end position="75"/>
    </location>
</feature>
<evidence type="ECO:0000313" key="3">
    <source>
        <dbReference type="Proteomes" id="UP000593576"/>
    </source>
</evidence>
<comment type="caution">
    <text evidence="2">The sequence shown here is derived from an EMBL/GenBank/DDBJ whole genome shotgun (WGS) entry which is preliminary data.</text>
</comment>
<gene>
    <name evidence="2" type="ORF">Goshw_002547</name>
</gene>
<dbReference type="EMBL" id="JABFAF010000004">
    <property type="protein sequence ID" value="MBA0852213.1"/>
    <property type="molecule type" value="Genomic_DNA"/>
</dbReference>
<dbReference type="SUPFAM" id="SSF49764">
    <property type="entry name" value="HSP20-like chaperones"/>
    <property type="match status" value="1"/>
</dbReference>
<reference evidence="2 3" key="1">
    <citation type="journal article" date="2019" name="Genome Biol. Evol.">
        <title>Insights into the evolution of the New World diploid cottons (Gossypium, subgenus Houzingenia) based on genome sequencing.</title>
        <authorList>
            <person name="Grover C.E."/>
            <person name="Arick M.A. 2nd"/>
            <person name="Thrash A."/>
            <person name="Conover J.L."/>
            <person name="Sanders W.S."/>
            <person name="Peterson D.G."/>
            <person name="Frelichowski J.E."/>
            <person name="Scheffler J.A."/>
            <person name="Scheffler B.E."/>
            <person name="Wendel J.F."/>
        </authorList>
    </citation>
    <scope>NUCLEOTIDE SEQUENCE [LARGE SCALE GENOMIC DNA]</scope>
    <source>
        <strain evidence="2">1</strain>
        <tissue evidence="2">Leaf</tissue>
    </source>
</reference>
<dbReference type="CDD" id="cd06464">
    <property type="entry name" value="ACD_sHsps-like"/>
    <property type="match status" value="1"/>
</dbReference>
<dbReference type="InterPro" id="IPR008978">
    <property type="entry name" value="HSP20-like_chaperone"/>
</dbReference>
<accession>A0A7J9L0G6</accession>
<dbReference type="AlphaFoldDB" id="A0A7J9L0G6"/>
<dbReference type="Proteomes" id="UP000593576">
    <property type="component" value="Unassembled WGS sequence"/>
</dbReference>
<keyword evidence="3" id="KW-1185">Reference proteome</keyword>
<dbReference type="OrthoDB" id="1431247at2759"/>
<organism evidence="2 3">
    <name type="scientific">Gossypium schwendimanii</name>
    <name type="common">Cotton</name>
    <dbReference type="NCBI Taxonomy" id="34291"/>
    <lineage>
        <taxon>Eukaryota</taxon>
        <taxon>Viridiplantae</taxon>
        <taxon>Streptophyta</taxon>
        <taxon>Embryophyta</taxon>
        <taxon>Tracheophyta</taxon>
        <taxon>Spermatophyta</taxon>
        <taxon>Magnoliopsida</taxon>
        <taxon>eudicotyledons</taxon>
        <taxon>Gunneridae</taxon>
        <taxon>Pentapetalae</taxon>
        <taxon>rosids</taxon>
        <taxon>malvids</taxon>
        <taxon>Malvales</taxon>
        <taxon>Malvaceae</taxon>
        <taxon>Malvoideae</taxon>
        <taxon>Gossypium</taxon>
    </lineage>
</organism>
<dbReference type="Gene3D" id="2.60.40.790">
    <property type="match status" value="1"/>
</dbReference>
<proteinExistence type="predicted"/>
<evidence type="ECO:0008006" key="4">
    <source>
        <dbReference type="Google" id="ProtNLM"/>
    </source>
</evidence>
<evidence type="ECO:0000313" key="2">
    <source>
        <dbReference type="EMBL" id="MBA0852213.1"/>
    </source>
</evidence>
<protein>
    <recommendedName>
        <fullName evidence="4">SHSP domain-containing protein</fullName>
    </recommendedName>
</protein>